<sequence>MVNAASRSTPLNGLVSDFLPFTLQVGENQWAEVTTDYPNAFFTFDPTEEKKPAFGDLEFTEKSVKYVGTSTESIKQMSLKGVKFYIVSDGNEFEVKLDHGLKQNDASSKGGDQPNLNTSVILHTPRVSLSLPNYTFLQTCSRVMTSVGTKGRERESKDFSFGTDPLKTAKGTLNVKSVWAAIKLDSPDARILQVTGHDQSEYDGVTFSWDGTFMKFDGRILGTERAIDFMIVTQKDHVSFTIMHGPDQYSPDDGTGTANVRFNNSDKVYKREPAVHLPVEQRKQKSRLEWFNPAHFTHTLTEPARKMPSANLTRMTLG</sequence>
<dbReference type="Proteomes" id="UP001212997">
    <property type="component" value="Unassembled WGS sequence"/>
</dbReference>
<accession>A0AAD5YLX3</accession>
<dbReference type="AlphaFoldDB" id="A0AAD5YLX3"/>
<keyword evidence="2" id="KW-1185">Reference proteome</keyword>
<evidence type="ECO:0000313" key="1">
    <source>
        <dbReference type="EMBL" id="KAJ3489046.1"/>
    </source>
</evidence>
<protein>
    <submittedName>
        <fullName evidence="1">Uncharacterized protein</fullName>
    </submittedName>
</protein>
<evidence type="ECO:0000313" key="2">
    <source>
        <dbReference type="Proteomes" id="UP001212997"/>
    </source>
</evidence>
<reference evidence="1" key="1">
    <citation type="submission" date="2022-07" db="EMBL/GenBank/DDBJ databases">
        <title>Genome Sequence of Physisporinus lineatus.</title>
        <authorList>
            <person name="Buettner E."/>
        </authorList>
    </citation>
    <scope>NUCLEOTIDE SEQUENCE</scope>
    <source>
        <strain evidence="1">VT162</strain>
    </source>
</reference>
<dbReference type="EMBL" id="JANAWD010000054">
    <property type="protein sequence ID" value="KAJ3489046.1"/>
    <property type="molecule type" value="Genomic_DNA"/>
</dbReference>
<gene>
    <name evidence="1" type="ORF">NLI96_g2400</name>
</gene>
<comment type="caution">
    <text evidence="1">The sequence shown here is derived from an EMBL/GenBank/DDBJ whole genome shotgun (WGS) entry which is preliminary data.</text>
</comment>
<organism evidence="1 2">
    <name type="scientific">Meripilus lineatus</name>
    <dbReference type="NCBI Taxonomy" id="2056292"/>
    <lineage>
        <taxon>Eukaryota</taxon>
        <taxon>Fungi</taxon>
        <taxon>Dikarya</taxon>
        <taxon>Basidiomycota</taxon>
        <taxon>Agaricomycotina</taxon>
        <taxon>Agaricomycetes</taxon>
        <taxon>Polyporales</taxon>
        <taxon>Meripilaceae</taxon>
        <taxon>Meripilus</taxon>
    </lineage>
</organism>
<proteinExistence type="predicted"/>
<name>A0AAD5YLX3_9APHY</name>